<sequence>MSVVSTTLSILLAAVFLSLGLAKLFGAKPIRETSERIGVPFPFLRFVGVLEVSAAVGLLIGLAWKPLGIAAAVGLTLLMVGGYIAHARAKEPAQGLPAAVLAVLAGGAATALTLS</sequence>
<evidence type="ECO:0000313" key="7">
    <source>
        <dbReference type="Proteomes" id="UP000590749"/>
    </source>
</evidence>
<evidence type="ECO:0000256" key="5">
    <source>
        <dbReference type="SAM" id="Phobius"/>
    </source>
</evidence>
<keyword evidence="7" id="KW-1185">Reference proteome</keyword>
<name>A0A7W5AIJ4_9ACTN</name>
<dbReference type="Pfam" id="PF13564">
    <property type="entry name" value="DoxX_2"/>
    <property type="match status" value="1"/>
</dbReference>
<evidence type="ECO:0000256" key="3">
    <source>
        <dbReference type="ARBA" id="ARBA00022989"/>
    </source>
</evidence>
<gene>
    <name evidence="6" type="ORF">FHR83_004602</name>
</gene>
<reference evidence="6 7" key="1">
    <citation type="submission" date="2020-08" db="EMBL/GenBank/DDBJ databases">
        <title>Genomic Encyclopedia of Type Strains, Phase III (KMG-III): the genomes of soil and plant-associated and newly described type strains.</title>
        <authorList>
            <person name="Whitman W."/>
        </authorList>
    </citation>
    <scope>NUCLEOTIDE SEQUENCE [LARGE SCALE GENOMIC DNA]</scope>
    <source>
        <strain evidence="6 7">CECT 3287</strain>
    </source>
</reference>
<dbReference type="EMBL" id="JACHXF010000009">
    <property type="protein sequence ID" value="MBB3096928.1"/>
    <property type="molecule type" value="Genomic_DNA"/>
</dbReference>
<dbReference type="GO" id="GO:0016020">
    <property type="term" value="C:membrane"/>
    <property type="evidence" value="ECO:0007669"/>
    <property type="project" value="UniProtKB-SubCell"/>
</dbReference>
<feature type="transmembrane region" description="Helical" evidence="5">
    <location>
        <begin position="42"/>
        <end position="62"/>
    </location>
</feature>
<evidence type="ECO:0000256" key="1">
    <source>
        <dbReference type="ARBA" id="ARBA00004141"/>
    </source>
</evidence>
<keyword evidence="4 5" id="KW-0472">Membrane</keyword>
<comment type="subcellular location">
    <subcellularLocation>
        <location evidence="1">Membrane</location>
        <topology evidence="1">Multi-pass membrane protein</topology>
    </subcellularLocation>
</comment>
<feature type="transmembrane region" description="Helical" evidence="5">
    <location>
        <begin position="69"/>
        <end position="89"/>
    </location>
</feature>
<keyword evidence="2 5" id="KW-0812">Transmembrane</keyword>
<evidence type="ECO:0000313" key="6">
    <source>
        <dbReference type="EMBL" id="MBB3096928.1"/>
    </source>
</evidence>
<protein>
    <submittedName>
        <fullName evidence="6">Putative membrane protein YphA (DoxX/SURF4 family)</fullName>
    </submittedName>
</protein>
<comment type="caution">
    <text evidence="6">The sequence shown here is derived from an EMBL/GenBank/DDBJ whole genome shotgun (WGS) entry which is preliminary data.</text>
</comment>
<proteinExistence type="predicted"/>
<feature type="transmembrane region" description="Helical" evidence="5">
    <location>
        <begin position="95"/>
        <end position="114"/>
    </location>
</feature>
<dbReference type="RefSeq" id="WP_183222341.1">
    <property type="nucleotide sequence ID" value="NZ_BMPW01000026.1"/>
</dbReference>
<dbReference type="Proteomes" id="UP000590749">
    <property type="component" value="Unassembled WGS sequence"/>
</dbReference>
<evidence type="ECO:0000256" key="4">
    <source>
        <dbReference type="ARBA" id="ARBA00023136"/>
    </source>
</evidence>
<accession>A0A7W5AIJ4</accession>
<organism evidence="6 7">
    <name type="scientific">Actinoplanes campanulatus</name>
    <dbReference type="NCBI Taxonomy" id="113559"/>
    <lineage>
        <taxon>Bacteria</taxon>
        <taxon>Bacillati</taxon>
        <taxon>Actinomycetota</taxon>
        <taxon>Actinomycetes</taxon>
        <taxon>Micromonosporales</taxon>
        <taxon>Micromonosporaceae</taxon>
        <taxon>Actinoplanes</taxon>
    </lineage>
</organism>
<keyword evidence="3 5" id="KW-1133">Transmembrane helix</keyword>
<dbReference type="AlphaFoldDB" id="A0A7W5AIJ4"/>
<dbReference type="InterPro" id="IPR032808">
    <property type="entry name" value="DoxX"/>
</dbReference>
<evidence type="ECO:0000256" key="2">
    <source>
        <dbReference type="ARBA" id="ARBA00022692"/>
    </source>
</evidence>